<dbReference type="InterPro" id="IPR058532">
    <property type="entry name" value="YjbR/MT2646/Rv2570-like"/>
</dbReference>
<evidence type="ECO:0000313" key="2">
    <source>
        <dbReference type="Proteomes" id="UP001243195"/>
    </source>
</evidence>
<dbReference type="GO" id="GO:0003677">
    <property type="term" value="F:DNA binding"/>
    <property type="evidence" value="ECO:0007669"/>
    <property type="project" value="UniProtKB-KW"/>
</dbReference>
<dbReference type="PANTHER" id="PTHR35145:SF1">
    <property type="entry name" value="CYTOPLASMIC PROTEIN"/>
    <property type="match status" value="1"/>
</dbReference>
<evidence type="ECO:0000313" key="1">
    <source>
        <dbReference type="EMBL" id="MDQ9071411.1"/>
    </source>
</evidence>
<dbReference type="Pfam" id="PF04237">
    <property type="entry name" value="YjbR"/>
    <property type="match status" value="1"/>
</dbReference>
<reference evidence="1" key="1">
    <citation type="submission" date="2023-08" db="EMBL/GenBank/DDBJ databases">
        <title>Emergence of clinically-relevant ST2 carbapenem-resistant Acinetobacter baumannii strains in hospital sewages in Zhejiang, East of China.</title>
        <authorList>
            <person name="Kaichao C."/>
            <person name="Zhang R."/>
        </authorList>
    </citation>
    <scope>NUCLEOTIDE SEQUENCE</scope>
    <source>
        <strain evidence="1">M-SY-60</strain>
    </source>
</reference>
<dbReference type="EMBL" id="JAVIDA010000008">
    <property type="protein sequence ID" value="MDQ9071411.1"/>
    <property type="molecule type" value="Genomic_DNA"/>
</dbReference>
<protein>
    <submittedName>
        <fullName evidence="1">MmcQ/YjbR family DNA-binding protein</fullName>
    </submittedName>
</protein>
<dbReference type="InterPro" id="IPR038056">
    <property type="entry name" value="YjbR-like_sf"/>
</dbReference>
<organism evidence="1 2">
    <name type="scientific">Acinetobacter gerneri</name>
    <dbReference type="NCBI Taxonomy" id="202952"/>
    <lineage>
        <taxon>Bacteria</taxon>
        <taxon>Pseudomonadati</taxon>
        <taxon>Pseudomonadota</taxon>
        <taxon>Gammaproteobacteria</taxon>
        <taxon>Moraxellales</taxon>
        <taxon>Moraxellaceae</taxon>
        <taxon>Acinetobacter</taxon>
    </lineage>
</organism>
<dbReference type="Proteomes" id="UP001243195">
    <property type="component" value="Unassembled WGS sequence"/>
</dbReference>
<dbReference type="GeneID" id="84210727"/>
<comment type="caution">
    <text evidence="1">The sequence shown here is derived from an EMBL/GenBank/DDBJ whole genome shotgun (WGS) entry which is preliminary data.</text>
</comment>
<keyword evidence="1" id="KW-0238">DNA-binding</keyword>
<sequence>MNGSDIQHHAKQYAATLPAAELCFPFGDEYAVYKVMGKMFLLCAHVSEEKVVNLKVDPDHSEVLRDLYPSIHTGYHMNKRHWISVYAGEKIDKELIEDLVQASYALVASKLSKLDKIKLSAHQN</sequence>
<dbReference type="RefSeq" id="WP_004867376.1">
    <property type="nucleotide sequence ID" value="NZ_BBLI01000005.1"/>
</dbReference>
<name>A0AAW8JF63_9GAMM</name>
<gene>
    <name evidence="1" type="ORF">RFH51_08080</name>
</gene>
<dbReference type="AlphaFoldDB" id="A0AAW8JF63"/>
<proteinExistence type="predicted"/>
<dbReference type="Gene3D" id="3.90.1150.30">
    <property type="match status" value="1"/>
</dbReference>
<dbReference type="InterPro" id="IPR007351">
    <property type="entry name" value="YjbR"/>
</dbReference>
<dbReference type="SUPFAM" id="SSF142906">
    <property type="entry name" value="YjbR-like"/>
    <property type="match status" value="1"/>
</dbReference>
<dbReference type="PANTHER" id="PTHR35145">
    <property type="entry name" value="CYTOPLASMIC PROTEIN-RELATED"/>
    <property type="match status" value="1"/>
</dbReference>
<accession>A0AAW8JF63</accession>